<comment type="catalytic activity">
    <reaction evidence="2">
        <text>UDP-N-acetyl-alpha-D-muramoyl-L-alanyl-D-glutamate + meso-2,6-diaminopimelate + ATP = UDP-N-acetyl-alpha-D-muramoyl-L-alanyl-gamma-D-glutamyl-meso-2,6-diaminopimelate + ADP + phosphate + H(+)</text>
        <dbReference type="Rhea" id="RHEA:23676"/>
        <dbReference type="ChEBI" id="CHEBI:15378"/>
        <dbReference type="ChEBI" id="CHEBI:30616"/>
        <dbReference type="ChEBI" id="CHEBI:43474"/>
        <dbReference type="ChEBI" id="CHEBI:57791"/>
        <dbReference type="ChEBI" id="CHEBI:83900"/>
        <dbReference type="ChEBI" id="CHEBI:83905"/>
        <dbReference type="ChEBI" id="CHEBI:456216"/>
        <dbReference type="EC" id="6.3.2.13"/>
    </reaction>
</comment>
<feature type="binding site" evidence="2">
    <location>
        <position position="387"/>
    </location>
    <ligand>
        <name>meso-2,6-diaminopimelate</name>
        <dbReference type="ChEBI" id="CHEBI:57791"/>
    </ligand>
</feature>
<dbReference type="EMBL" id="JMIX01000006">
    <property type="protein sequence ID" value="KEO93414.1"/>
    <property type="molecule type" value="Genomic_DNA"/>
</dbReference>
<dbReference type="InterPro" id="IPR013221">
    <property type="entry name" value="Mur_ligase_cen"/>
</dbReference>
<feature type="binding site" evidence="2">
    <location>
        <begin position="411"/>
        <end position="414"/>
    </location>
    <ligand>
        <name>meso-2,6-diaminopimelate</name>
        <dbReference type="ChEBI" id="CHEBI:57791"/>
    </ligand>
</feature>
<dbReference type="AlphaFoldDB" id="A0A074MIT8"/>
<dbReference type="GO" id="GO:0051301">
    <property type="term" value="P:cell division"/>
    <property type="evidence" value="ECO:0007669"/>
    <property type="project" value="UniProtKB-KW"/>
</dbReference>
<keyword evidence="2 3" id="KW-0961">Cell wall biogenesis/degradation</keyword>
<evidence type="ECO:0000259" key="5">
    <source>
        <dbReference type="Pfam" id="PF08245"/>
    </source>
</evidence>
<feature type="binding site" evidence="2">
    <location>
        <position position="469"/>
    </location>
    <ligand>
        <name>meso-2,6-diaminopimelate</name>
        <dbReference type="ChEBI" id="CHEBI:57791"/>
    </ligand>
</feature>
<dbReference type="GO" id="GO:0009252">
    <property type="term" value="P:peptidoglycan biosynthetic process"/>
    <property type="evidence" value="ECO:0007669"/>
    <property type="project" value="UniProtKB-UniRule"/>
</dbReference>
<comment type="caution">
    <text evidence="6">The sequence shown here is derived from an EMBL/GenBank/DDBJ whole genome shotgun (WGS) entry which is preliminary data.</text>
</comment>
<feature type="binding site" evidence="2">
    <location>
        <position position="184"/>
    </location>
    <ligand>
        <name>UDP-N-acetyl-alpha-D-muramoyl-L-alanyl-D-glutamate</name>
        <dbReference type="ChEBI" id="CHEBI:83900"/>
    </ligand>
</feature>
<keyword evidence="7" id="KW-1185">Reference proteome</keyword>
<feature type="domain" description="Mur ligase C-terminal" evidence="4">
    <location>
        <begin position="333"/>
        <end position="467"/>
    </location>
</feature>
<keyword evidence="2" id="KW-0067">ATP-binding</keyword>
<feature type="binding site" evidence="2">
    <location>
        <begin position="149"/>
        <end position="150"/>
    </location>
    <ligand>
        <name>UDP-N-acetyl-alpha-D-muramoyl-L-alanyl-D-glutamate</name>
        <dbReference type="ChEBI" id="CHEBI:83900"/>
    </ligand>
</feature>
<dbReference type="Pfam" id="PF02875">
    <property type="entry name" value="Mur_ligase_C"/>
    <property type="match status" value="1"/>
</dbReference>
<dbReference type="GO" id="GO:0008360">
    <property type="term" value="P:regulation of cell shape"/>
    <property type="evidence" value="ECO:0007669"/>
    <property type="project" value="UniProtKB-KW"/>
</dbReference>
<dbReference type="InterPro" id="IPR005761">
    <property type="entry name" value="UDP-N-AcMur-Glu-dNH2Pim_ligase"/>
</dbReference>
<comment type="similarity">
    <text evidence="1 2">Belongs to the MurCDEF family. MurE subfamily.</text>
</comment>
<dbReference type="GO" id="GO:0005737">
    <property type="term" value="C:cytoplasm"/>
    <property type="evidence" value="ECO:0007669"/>
    <property type="project" value="UniProtKB-SubCell"/>
</dbReference>
<dbReference type="Gene3D" id="3.40.1190.10">
    <property type="entry name" value="Mur-like, catalytic domain"/>
    <property type="match status" value="1"/>
</dbReference>
<dbReference type="NCBIfam" id="NF001124">
    <property type="entry name" value="PRK00139.1-2"/>
    <property type="match status" value="1"/>
</dbReference>
<dbReference type="InterPro" id="IPR004101">
    <property type="entry name" value="Mur_ligase_C"/>
</dbReference>
<accession>A0A074MIT8</accession>
<dbReference type="InterPro" id="IPR036565">
    <property type="entry name" value="Mur-like_cat_sf"/>
</dbReference>
<dbReference type="InterPro" id="IPR036615">
    <property type="entry name" value="Mur_ligase_C_dom_sf"/>
</dbReference>
<organism evidence="6 7">
    <name type="scientific">Erythrobacter litoralis</name>
    <dbReference type="NCBI Taxonomy" id="39960"/>
    <lineage>
        <taxon>Bacteria</taxon>
        <taxon>Pseudomonadati</taxon>
        <taxon>Pseudomonadota</taxon>
        <taxon>Alphaproteobacteria</taxon>
        <taxon>Sphingomonadales</taxon>
        <taxon>Erythrobacteraceae</taxon>
        <taxon>Erythrobacter/Porphyrobacter group</taxon>
        <taxon>Erythrobacter</taxon>
    </lineage>
</organism>
<reference evidence="6 7" key="1">
    <citation type="submission" date="2014-04" db="EMBL/GenBank/DDBJ databases">
        <title>A comprehensive comparison of genomes of Erythrobacter spp. Strains.</title>
        <authorList>
            <person name="Zheng Q."/>
        </authorList>
    </citation>
    <scope>NUCLEOTIDE SEQUENCE [LARGE SCALE GENOMIC DNA]</scope>
    <source>
        <strain evidence="6 7">DSM 8509</strain>
    </source>
</reference>
<keyword evidence="2" id="KW-0460">Magnesium</keyword>
<dbReference type="PANTHER" id="PTHR23135">
    <property type="entry name" value="MUR LIGASE FAMILY MEMBER"/>
    <property type="match status" value="1"/>
</dbReference>
<dbReference type="GO" id="GO:0071555">
    <property type="term" value="P:cell wall organization"/>
    <property type="evidence" value="ECO:0007669"/>
    <property type="project" value="UniProtKB-KW"/>
</dbReference>
<dbReference type="Gene3D" id="3.90.190.20">
    <property type="entry name" value="Mur ligase, C-terminal domain"/>
    <property type="match status" value="1"/>
</dbReference>
<comment type="cofactor">
    <cofactor evidence="2">
        <name>Mg(2+)</name>
        <dbReference type="ChEBI" id="CHEBI:18420"/>
    </cofactor>
</comment>
<dbReference type="SUPFAM" id="SSF63418">
    <property type="entry name" value="MurE/MurF N-terminal domain"/>
    <property type="match status" value="1"/>
</dbReference>
<dbReference type="Proteomes" id="UP000027866">
    <property type="component" value="Unassembled WGS sequence"/>
</dbReference>
<evidence type="ECO:0000259" key="4">
    <source>
        <dbReference type="Pfam" id="PF02875"/>
    </source>
</evidence>
<feature type="binding site" evidence="2">
    <location>
        <position position="176"/>
    </location>
    <ligand>
        <name>UDP-N-acetyl-alpha-D-muramoyl-L-alanyl-D-glutamate</name>
        <dbReference type="ChEBI" id="CHEBI:83900"/>
    </ligand>
</feature>
<dbReference type="NCBIfam" id="TIGR01085">
    <property type="entry name" value="murE"/>
    <property type="match status" value="1"/>
</dbReference>
<dbReference type="SUPFAM" id="SSF53623">
    <property type="entry name" value="MurD-like peptide ligases, catalytic domain"/>
    <property type="match status" value="1"/>
</dbReference>
<evidence type="ECO:0000256" key="1">
    <source>
        <dbReference type="ARBA" id="ARBA00005898"/>
    </source>
</evidence>
<gene>
    <name evidence="2" type="primary">murE</name>
    <name evidence="6" type="ORF">EH32_11905</name>
</gene>
<comment type="function">
    <text evidence="2">Catalyzes the addition of meso-diaminopimelic acid to the nucleotide precursor UDP-N-acetylmuramoyl-L-alanyl-D-glutamate (UMAG) in the biosynthesis of bacterial cell-wall peptidoglycan.</text>
</comment>
<evidence type="ECO:0000313" key="6">
    <source>
        <dbReference type="EMBL" id="KEO93414.1"/>
    </source>
</evidence>
<dbReference type="HAMAP" id="MF_00208">
    <property type="entry name" value="MurE"/>
    <property type="match status" value="1"/>
</dbReference>
<dbReference type="PANTHER" id="PTHR23135:SF4">
    <property type="entry name" value="UDP-N-ACETYLMURAMOYL-L-ALANYL-D-GLUTAMATE--2,6-DIAMINOPIMELATE LIGASE MURE HOMOLOG, CHLOROPLASTIC"/>
    <property type="match status" value="1"/>
</dbReference>
<keyword evidence="2 3" id="KW-0132">Cell division</keyword>
<keyword evidence="2" id="KW-0547">Nucleotide-binding</keyword>
<dbReference type="GO" id="GO:0005524">
    <property type="term" value="F:ATP binding"/>
    <property type="evidence" value="ECO:0007669"/>
    <property type="project" value="UniProtKB-UniRule"/>
</dbReference>
<name>A0A074MIT8_9SPHN</name>
<dbReference type="UniPathway" id="UPA00219"/>
<keyword evidence="2 3" id="KW-0133">Cell shape</keyword>
<keyword evidence="2 3" id="KW-0131">Cell cycle</keyword>
<dbReference type="Gene3D" id="3.40.1390.10">
    <property type="entry name" value="MurE/MurF, N-terminal domain"/>
    <property type="match status" value="1"/>
</dbReference>
<keyword evidence="2 3" id="KW-0573">Peptidoglycan synthesis</keyword>
<evidence type="ECO:0000256" key="2">
    <source>
        <dbReference type="HAMAP-Rule" id="MF_00208"/>
    </source>
</evidence>
<evidence type="ECO:0000313" key="7">
    <source>
        <dbReference type="Proteomes" id="UP000027866"/>
    </source>
</evidence>
<feature type="domain" description="Mur ligase central" evidence="5">
    <location>
        <begin position="105"/>
        <end position="311"/>
    </location>
</feature>
<dbReference type="Pfam" id="PF08245">
    <property type="entry name" value="Mur_ligase_M"/>
    <property type="match status" value="1"/>
</dbReference>
<dbReference type="GO" id="GO:0008765">
    <property type="term" value="F:UDP-N-acetylmuramoylalanyl-D-glutamate-2,6-diaminopimelate ligase activity"/>
    <property type="evidence" value="ECO:0007669"/>
    <property type="project" value="UniProtKB-UniRule"/>
</dbReference>
<proteinExistence type="inferred from homology"/>
<evidence type="ECO:0000256" key="3">
    <source>
        <dbReference type="RuleBase" id="RU004135"/>
    </source>
</evidence>
<dbReference type="InterPro" id="IPR035911">
    <property type="entry name" value="MurE/MurF_N"/>
</dbReference>
<feature type="modified residue" description="N6-carboxylysine" evidence="2">
    <location>
        <position position="216"/>
    </location>
</feature>
<sequence length="504" mass="52896">MRLSALLEAAGLEPAGEWSDAAVSGFAIDHRKVAPGTVFGAFRGERFNAEDVIPQAIEAGAVAVVASPEARVEGAAHVASEEPRRAFARLAARFFEPVPETLVAVTGTNGKTSTAEMTRQIWRMCGRSAASIGTLGVTTPDGSVSTGLTTPDIVTFLANMAGLAREGVTHVAYEASSHGLAQYRNEGLTLAASAFTNFSRDHLDYHGTMEAYFEAKMRLFDEVAQPASPAVIFDGGRDEVWIPKAIERAKARGLDVRSVGEKGRFLRLTAREATQLGQVLTVEFEGSARTIKLPLIGEYQAANALVAAGLALSTGCEAGQVFDALSRLQPVRGRLERAAIAPVGAPVYVDYAHTPDAMEAAIAALRGHVDDARGGRLTVVFGAGGDRDPGKRAPMGDVAARGAERVIVTDDNPRGEDAGAIRAAILEGARGAGGEAEIIEVAGRRDAIAEAIAGAGDHDIILVAGKGHEQGQIIGSGDDMRVLPFDDVEVARECAGRRNRDTGR</sequence>
<feature type="binding site" evidence="2">
    <location>
        <position position="465"/>
    </location>
    <ligand>
        <name>meso-2,6-diaminopimelate</name>
        <dbReference type="ChEBI" id="CHEBI:57791"/>
    </ligand>
</feature>
<dbReference type="PATRIC" id="fig|39960.10.peg.2451"/>
<keyword evidence="2" id="KW-0963">Cytoplasm</keyword>
<feature type="short sequence motif" description="Meso-diaminopimelate recognition motif" evidence="2">
    <location>
        <begin position="411"/>
        <end position="414"/>
    </location>
</feature>
<dbReference type="OrthoDB" id="9800958at2"/>
<comment type="caution">
    <text evidence="2">Lacks conserved residue(s) required for the propagation of feature annotation.</text>
</comment>
<keyword evidence="2 6" id="KW-0436">Ligase</keyword>
<dbReference type="GO" id="GO:0000287">
    <property type="term" value="F:magnesium ion binding"/>
    <property type="evidence" value="ECO:0007669"/>
    <property type="project" value="UniProtKB-UniRule"/>
</dbReference>
<dbReference type="SUPFAM" id="SSF53244">
    <property type="entry name" value="MurD-like peptide ligases, peptide-binding domain"/>
    <property type="match status" value="1"/>
</dbReference>
<protein>
    <recommendedName>
        <fullName evidence="2">UDP-N-acetylmuramoyl-L-alanyl-D-glutamate--2,6-diaminopimelate ligase</fullName>
        <ecNumber evidence="2">6.3.2.13</ecNumber>
    </recommendedName>
    <alternativeName>
        <fullName evidence="2">Meso-A2pm-adding enzyme</fullName>
    </alternativeName>
    <alternativeName>
        <fullName evidence="2">Meso-diaminopimelate-adding enzyme</fullName>
    </alternativeName>
    <alternativeName>
        <fullName evidence="2">UDP-MurNAc-L-Ala-D-Glu:meso-diaminopimelate ligase</fullName>
    </alternativeName>
    <alternativeName>
        <fullName evidence="2">UDP-MurNAc-tripeptide synthetase</fullName>
    </alternativeName>
    <alternativeName>
        <fullName evidence="2">UDP-N-acetylmuramyl-tripeptide synthetase</fullName>
    </alternativeName>
</protein>
<comment type="pathway">
    <text evidence="2 3">Cell wall biogenesis; peptidoglycan biosynthesis.</text>
</comment>
<feature type="binding site" evidence="2">
    <location>
        <begin position="107"/>
        <end position="113"/>
    </location>
    <ligand>
        <name>ATP</name>
        <dbReference type="ChEBI" id="CHEBI:30616"/>
    </ligand>
</feature>
<comment type="subcellular location">
    <subcellularLocation>
        <location evidence="2 3">Cytoplasm</location>
    </subcellularLocation>
</comment>
<dbReference type="KEGG" id="elq:Ga0102493_11200"/>
<comment type="PTM">
    <text evidence="2">Carboxylation is probably crucial for Mg(2+) binding and, consequently, for the gamma-phosphate positioning of ATP.</text>
</comment>
<feature type="binding site" evidence="2">
    <location>
        <position position="182"/>
    </location>
    <ligand>
        <name>UDP-N-acetyl-alpha-D-muramoyl-L-alanyl-D-glutamate</name>
        <dbReference type="ChEBI" id="CHEBI:83900"/>
    </ligand>
</feature>
<dbReference type="RefSeq" id="WP_034903498.1">
    <property type="nucleotide sequence ID" value="NZ_CP017057.1"/>
</dbReference>
<dbReference type="EC" id="6.3.2.13" evidence="2"/>